<dbReference type="SUPFAM" id="SSF103473">
    <property type="entry name" value="MFS general substrate transporter"/>
    <property type="match status" value="1"/>
</dbReference>
<dbReference type="PANTHER" id="PTHR11662:SF399">
    <property type="entry name" value="FI19708P1-RELATED"/>
    <property type="match status" value="1"/>
</dbReference>
<feature type="transmembrane region" description="Helical" evidence="5">
    <location>
        <begin position="104"/>
        <end position="122"/>
    </location>
</feature>
<evidence type="ECO:0000313" key="7">
    <source>
        <dbReference type="EMBL" id="GBR11296.1"/>
    </source>
</evidence>
<dbReference type="InterPro" id="IPR036259">
    <property type="entry name" value="MFS_trans_sf"/>
</dbReference>
<evidence type="ECO:0000259" key="6">
    <source>
        <dbReference type="PROSITE" id="PS50850"/>
    </source>
</evidence>
<accession>A0ABQ0QAT5</accession>
<feature type="transmembrane region" description="Helical" evidence="5">
    <location>
        <begin position="195"/>
        <end position="213"/>
    </location>
</feature>
<keyword evidence="8" id="KW-1185">Reference proteome</keyword>
<reference evidence="7" key="1">
    <citation type="submission" date="2013-04" db="EMBL/GenBank/DDBJ databases">
        <title>The genome sequencing project of 58 acetic acid bacteria.</title>
        <authorList>
            <person name="Okamoto-Kainuma A."/>
            <person name="Ishikawa M."/>
            <person name="Umino S."/>
            <person name="Koizumi Y."/>
            <person name="Shiwa Y."/>
            <person name="Yoshikawa H."/>
            <person name="Matsutani M."/>
            <person name="Matsushita K."/>
        </authorList>
    </citation>
    <scope>NUCLEOTIDE SEQUENCE</scope>
    <source>
        <strain evidence="7">NRIC 0228</strain>
    </source>
</reference>
<dbReference type="InterPro" id="IPR020846">
    <property type="entry name" value="MFS_dom"/>
</dbReference>
<feature type="transmembrane region" description="Helical" evidence="5">
    <location>
        <begin position="275"/>
        <end position="296"/>
    </location>
</feature>
<dbReference type="PANTHER" id="PTHR11662">
    <property type="entry name" value="SOLUTE CARRIER FAMILY 17"/>
    <property type="match status" value="1"/>
</dbReference>
<dbReference type="EMBL" id="BAQW01000005">
    <property type="protein sequence ID" value="GBR11296.1"/>
    <property type="molecule type" value="Genomic_DNA"/>
</dbReference>
<feature type="transmembrane region" description="Helical" evidence="5">
    <location>
        <begin position="406"/>
        <end position="426"/>
    </location>
</feature>
<dbReference type="CDD" id="cd17319">
    <property type="entry name" value="MFS_ExuT_GudP_like"/>
    <property type="match status" value="1"/>
</dbReference>
<evidence type="ECO:0000256" key="2">
    <source>
        <dbReference type="ARBA" id="ARBA00022692"/>
    </source>
</evidence>
<evidence type="ECO:0000256" key="3">
    <source>
        <dbReference type="ARBA" id="ARBA00022989"/>
    </source>
</evidence>
<keyword evidence="4 5" id="KW-0472">Membrane</keyword>
<protein>
    <submittedName>
        <fullName evidence="7">Glucarate/galactarate transporter</fullName>
    </submittedName>
</protein>
<gene>
    <name evidence="7" type="ORF">AA0228_1326</name>
</gene>
<proteinExistence type="predicted"/>
<name>A0ABQ0QAT5_9PROT</name>
<evidence type="ECO:0000256" key="5">
    <source>
        <dbReference type="SAM" id="Phobius"/>
    </source>
</evidence>
<dbReference type="Gene3D" id="1.20.1250.20">
    <property type="entry name" value="MFS general substrate transporter like domains"/>
    <property type="match status" value="2"/>
</dbReference>
<evidence type="ECO:0000313" key="8">
    <source>
        <dbReference type="Proteomes" id="UP001061070"/>
    </source>
</evidence>
<feature type="transmembrane region" description="Helical" evidence="5">
    <location>
        <begin position="341"/>
        <end position="363"/>
    </location>
</feature>
<feature type="transmembrane region" description="Helical" evidence="5">
    <location>
        <begin position="72"/>
        <end position="92"/>
    </location>
</feature>
<dbReference type="PROSITE" id="PS50850">
    <property type="entry name" value="MFS"/>
    <property type="match status" value="1"/>
</dbReference>
<evidence type="ECO:0000256" key="1">
    <source>
        <dbReference type="ARBA" id="ARBA00004141"/>
    </source>
</evidence>
<dbReference type="InterPro" id="IPR011701">
    <property type="entry name" value="MFS"/>
</dbReference>
<feature type="transmembrane region" description="Helical" evidence="5">
    <location>
        <begin position="167"/>
        <end position="189"/>
    </location>
</feature>
<dbReference type="InterPro" id="IPR050382">
    <property type="entry name" value="MFS_Na/Anion_cotransporter"/>
</dbReference>
<comment type="caution">
    <text evidence="7">The sequence shown here is derived from an EMBL/GenBank/DDBJ whole genome shotgun (WGS) entry which is preliminary data.</text>
</comment>
<dbReference type="Proteomes" id="UP001061070">
    <property type="component" value="Unassembled WGS sequence"/>
</dbReference>
<feature type="domain" description="Major facilitator superfamily (MFS) profile" evidence="6">
    <location>
        <begin position="39"/>
        <end position="430"/>
    </location>
</feature>
<feature type="transmembrane region" description="Helical" evidence="5">
    <location>
        <begin position="316"/>
        <end position="335"/>
    </location>
</feature>
<feature type="transmembrane region" description="Helical" evidence="5">
    <location>
        <begin position="34"/>
        <end position="52"/>
    </location>
</feature>
<evidence type="ECO:0000256" key="4">
    <source>
        <dbReference type="ARBA" id="ARBA00023136"/>
    </source>
</evidence>
<feature type="transmembrane region" description="Helical" evidence="5">
    <location>
        <begin position="375"/>
        <end position="400"/>
    </location>
</feature>
<comment type="subcellular location">
    <subcellularLocation>
        <location evidence="1">Membrane</location>
        <topology evidence="1">Multi-pass membrane protein</topology>
    </subcellularLocation>
</comment>
<organism evidence="7 8">
    <name type="scientific">Gluconobacter frateurii NRIC 0228</name>
    <dbReference type="NCBI Taxonomy" id="1307946"/>
    <lineage>
        <taxon>Bacteria</taxon>
        <taxon>Pseudomonadati</taxon>
        <taxon>Pseudomonadota</taxon>
        <taxon>Alphaproteobacteria</taxon>
        <taxon>Acetobacterales</taxon>
        <taxon>Acetobacteraceae</taxon>
        <taxon>Gluconobacter</taxon>
    </lineage>
</organism>
<keyword evidence="2 5" id="KW-0812">Transmembrane</keyword>
<sequence>MSEFGVAGSDVEDGAPAMKLSRINASSQTTSAAAYRYVMFGFIFLMYMISYADRAALSIALPALGQEFGLGSVQLGWISSSFLWSYFILNLPSSILLDTIGPRLTGVIAVALWSSAMVYGGTVSTIRQFIASRVFLGIGEAPTFGVGSSVVRAWALPKERGSVLTTLLTGQQIGLALGTLAGAFLIVRFGWRFEFAALGAIGLLWAALWWFFYKDSPYKPVAEKKGPITRAQFFSLFRSRSFYAVVITQCLGNYFNFLVMSWLPVYFIHKFHQNVFQSGAKSAVCYVSASFGAILLGRFLETSVLRRRTEIHARRIIVCTCMVLSASVGLLPFMTSMSLTLVVMGVCLAGMIAGSGANTALLADLLDDGSKIGTVTGLTLTFSNLSGLFAPIVTGYIVAGTGSFDIAWFGCSGALVIAGLTSLFMVSGPIRTLFNKA</sequence>
<dbReference type="Pfam" id="PF07690">
    <property type="entry name" value="MFS_1"/>
    <property type="match status" value="1"/>
</dbReference>
<feature type="transmembrane region" description="Helical" evidence="5">
    <location>
        <begin position="242"/>
        <end position="263"/>
    </location>
</feature>
<keyword evidence="3 5" id="KW-1133">Transmembrane helix</keyword>